<evidence type="ECO:0000313" key="2">
    <source>
        <dbReference type="EMBL" id="QID16308.1"/>
    </source>
</evidence>
<evidence type="ECO:0000256" key="1">
    <source>
        <dbReference type="HAMAP-Rule" id="MF_00598"/>
    </source>
</evidence>
<comment type="similarity">
    <text evidence="1">Belongs to the Smg family.</text>
</comment>
<protein>
    <recommendedName>
        <fullName evidence="1">Protein Smg homolog</fullName>
    </recommendedName>
</protein>
<dbReference type="RefSeq" id="WP_173763477.1">
    <property type="nucleotide sequence ID" value="NZ_CP048836.1"/>
</dbReference>
<dbReference type="Proteomes" id="UP000501991">
    <property type="component" value="Chromosome"/>
</dbReference>
<proteinExistence type="inferred from homology"/>
<dbReference type="HAMAP" id="MF_00598">
    <property type="entry name" value="Smg"/>
    <property type="match status" value="1"/>
</dbReference>
<dbReference type="PANTHER" id="PTHR38692">
    <property type="entry name" value="PROTEIN SMG"/>
    <property type="match status" value="1"/>
</dbReference>
<keyword evidence="3" id="KW-1185">Reference proteome</keyword>
<dbReference type="KEGG" id="azq:G3580_00905"/>
<dbReference type="AlphaFoldDB" id="A0A6C1B0G4"/>
<gene>
    <name evidence="1" type="primary">smg</name>
    <name evidence="2" type="ORF">G3580_00905</name>
</gene>
<accession>A0A6C1B0G4</accession>
<organism evidence="2 3">
    <name type="scientific">Nitrogeniibacter mangrovi</name>
    <dbReference type="NCBI Taxonomy" id="2016596"/>
    <lineage>
        <taxon>Bacteria</taxon>
        <taxon>Pseudomonadati</taxon>
        <taxon>Pseudomonadota</taxon>
        <taxon>Betaproteobacteria</taxon>
        <taxon>Rhodocyclales</taxon>
        <taxon>Zoogloeaceae</taxon>
        <taxon>Nitrogeniibacter</taxon>
    </lineage>
</organism>
<dbReference type="PANTHER" id="PTHR38692:SF1">
    <property type="entry name" value="PROTEIN SMG"/>
    <property type="match status" value="1"/>
</dbReference>
<sequence>MFDVLVYLFENYLHAEACPEPDQLVRRLSAAGFEDEEISEALEWLSGLNDVAGTYPPAATPGSDTFRIYAAEEMLTLGRDGCGFITFLESAGVLDPRTRELIIDRIMALPDQPVSMGRIKVIVLMVLWREACPMDSLLVDELLTEDEAYDAPVLQ</sequence>
<dbReference type="InterPro" id="IPR007456">
    <property type="entry name" value="Smg"/>
</dbReference>
<dbReference type="Pfam" id="PF04361">
    <property type="entry name" value="DUF494"/>
    <property type="match status" value="1"/>
</dbReference>
<evidence type="ECO:0000313" key="3">
    <source>
        <dbReference type="Proteomes" id="UP000501991"/>
    </source>
</evidence>
<name>A0A6C1B0G4_9RHOO</name>
<reference evidence="2 3" key="1">
    <citation type="submission" date="2020-02" db="EMBL/GenBank/DDBJ databases">
        <title>Nitrogenibacter mangrovi gen. nov., sp. nov. isolated from mangrove sediment, a denitrifying betaproteobacterium.</title>
        <authorList>
            <person name="Liao H."/>
            <person name="Tian Y."/>
        </authorList>
    </citation>
    <scope>NUCLEOTIDE SEQUENCE [LARGE SCALE GENOMIC DNA]</scope>
    <source>
        <strain evidence="2 3">M9-3-2</strain>
    </source>
</reference>
<dbReference type="EMBL" id="CP048836">
    <property type="protein sequence ID" value="QID16308.1"/>
    <property type="molecule type" value="Genomic_DNA"/>
</dbReference>